<feature type="region of interest" description="Disordered" evidence="4">
    <location>
        <begin position="173"/>
        <end position="219"/>
    </location>
</feature>
<accession>A0ABU7G7L8</accession>
<evidence type="ECO:0000256" key="1">
    <source>
        <dbReference type="ARBA" id="ARBA00022448"/>
    </source>
</evidence>
<proteinExistence type="predicted"/>
<dbReference type="InterPro" id="IPR001775">
    <property type="entry name" value="GspD/PilQ"/>
</dbReference>
<dbReference type="InterPro" id="IPR013358">
    <property type="entry name" value="Pilus_biogenesis_MshL"/>
</dbReference>
<feature type="domain" description="Secretin/TonB short N-terminal" evidence="5">
    <location>
        <begin position="97"/>
        <end position="145"/>
    </location>
</feature>
<comment type="caution">
    <text evidence="6">The sequence shown here is derived from an EMBL/GenBank/DDBJ whole genome shotgun (WGS) entry which is preliminary data.</text>
</comment>
<dbReference type="PROSITE" id="PS51257">
    <property type="entry name" value="PROKAR_LIPOPROTEIN"/>
    <property type="match status" value="1"/>
</dbReference>
<reference evidence="7" key="1">
    <citation type="submission" date="2023-07" db="EMBL/GenBank/DDBJ databases">
        <title>Draft genome sequence of Agarivorans aestuarii strain ZMCS4, a CAZymes producing bacteria isolated from the marine brown algae Clodostephus spongiosus.</title>
        <authorList>
            <person name="Lorente B."/>
            <person name="Cabral C."/>
            <person name="Frias J."/>
            <person name="Faria J."/>
            <person name="Toubarro D."/>
        </authorList>
    </citation>
    <scope>NUCLEOTIDE SEQUENCE [LARGE SCALE GENOMIC DNA]</scope>
    <source>
        <strain evidence="7">ZMCS4</strain>
    </source>
</reference>
<dbReference type="Pfam" id="PF07655">
    <property type="entry name" value="Secretin_N_2"/>
    <property type="match status" value="1"/>
</dbReference>
<evidence type="ECO:0000313" key="7">
    <source>
        <dbReference type="Proteomes" id="UP001310248"/>
    </source>
</evidence>
<evidence type="ECO:0000256" key="3">
    <source>
        <dbReference type="ARBA" id="ARBA00023237"/>
    </source>
</evidence>
<organism evidence="6 7">
    <name type="scientific">Agarivorans aestuarii</name>
    <dbReference type="NCBI Taxonomy" id="1563703"/>
    <lineage>
        <taxon>Bacteria</taxon>
        <taxon>Pseudomonadati</taxon>
        <taxon>Pseudomonadota</taxon>
        <taxon>Gammaproteobacteria</taxon>
        <taxon>Alteromonadales</taxon>
        <taxon>Alteromonadaceae</taxon>
        <taxon>Agarivorans</taxon>
    </lineage>
</organism>
<dbReference type="PANTHER" id="PTHR30332">
    <property type="entry name" value="PROBABLE GENERAL SECRETION PATHWAY PROTEIN D"/>
    <property type="match status" value="1"/>
</dbReference>
<dbReference type="InterPro" id="IPR011514">
    <property type="entry name" value="Secretin_N_2"/>
</dbReference>
<evidence type="ECO:0000313" key="6">
    <source>
        <dbReference type="EMBL" id="MEE1675396.1"/>
    </source>
</evidence>
<evidence type="ECO:0000256" key="4">
    <source>
        <dbReference type="SAM" id="MobiDB-lite"/>
    </source>
</evidence>
<evidence type="ECO:0000259" key="5">
    <source>
        <dbReference type="SMART" id="SM00965"/>
    </source>
</evidence>
<keyword evidence="3" id="KW-0998">Cell outer membrane</keyword>
<dbReference type="Pfam" id="PF00263">
    <property type="entry name" value="Secretin"/>
    <property type="match status" value="1"/>
</dbReference>
<feature type="compositionally biased region" description="Low complexity" evidence="4">
    <location>
        <begin position="177"/>
        <end position="216"/>
    </location>
</feature>
<dbReference type="RefSeq" id="WP_329776311.1">
    <property type="nucleotide sequence ID" value="NZ_JAYDYW010000013.1"/>
</dbReference>
<keyword evidence="7" id="KW-1185">Reference proteome</keyword>
<reference evidence="6 7" key="2">
    <citation type="submission" date="2023-12" db="EMBL/GenBank/DDBJ databases">
        <authorList>
            <consortium name="Cladostephus spongiosus"/>
            <person name="Lorente B."/>
            <person name="Cabral C."/>
            <person name="Frias J."/>
            <person name="Faria J."/>
            <person name="Toubarro D."/>
        </authorList>
    </citation>
    <scope>NUCLEOTIDE SEQUENCE [LARGE SCALE GENOMIC DNA]</scope>
    <source>
        <strain evidence="6 7">ZMCS4</strain>
    </source>
</reference>
<dbReference type="PANTHER" id="PTHR30332:SF17">
    <property type="entry name" value="TYPE IV PILIATION SYSTEM PROTEIN DR_0774-RELATED"/>
    <property type="match status" value="1"/>
</dbReference>
<dbReference type="NCBIfam" id="TIGR02519">
    <property type="entry name" value="pilus_MshL"/>
    <property type="match status" value="1"/>
</dbReference>
<evidence type="ECO:0000256" key="2">
    <source>
        <dbReference type="ARBA" id="ARBA00023136"/>
    </source>
</evidence>
<dbReference type="Proteomes" id="UP001310248">
    <property type="component" value="Unassembled WGS sequence"/>
</dbReference>
<sequence>MYIKRIFIGCMVVLVSACQSTNRPDPVEAKQAISEAQVPTDNAIGAPELPAEVEAELMPELALQPGNLLQVEHRFDVNARNVDAKAFFPALVKGSPLSVALHPGVDGQITLKLKEVTLKEAIDVVADMYGYDIKRRGKILHVYPAGMRIETIPLNYLMLERYGYTRTRINSGGITGSDSDNNSSSNNNSNNSSNNNSSNNYSNNNNNNRSSNRSDSFNGTKIESATETRFWYELEETLRGMIGINMRRDRGNDTSYANDGRMVVVSPQAGLVTVRAFPDEIRTIKTFLSKSEKNLQRQVVLEAKIIEVTLSDGYQQGIDWTNAGDVFGSTEVLFNSVSQIPGDAISSVLGGGGALTVTDGNFQAVVKLLQTQGDVNVLSSPRITASNNQKAVIKVGTDEYFVTDVSNTTITGTNPVTNPSVELTPFFSGVALDVTPQINDQGEVLLHVHPSVTDVKEQRKVISFGSDADSLDLPLAQSDIRETDTVIKASSGDVVVIGGLMSSKQEEIVSKVPFIGSIPGLGELFTNRAVSNQKTELVILIQPTVVTQDTWQNELQKSQELLNTWYPEDN</sequence>
<protein>
    <submittedName>
        <fullName evidence="6">Pilus (MSHA type) biogenesis protein MshL</fullName>
    </submittedName>
</protein>
<keyword evidence="2" id="KW-0472">Membrane</keyword>
<dbReference type="InterPro" id="IPR050810">
    <property type="entry name" value="Bact_Secretion_Sys_Channel"/>
</dbReference>
<dbReference type="EMBL" id="JAYDYW010000013">
    <property type="protein sequence ID" value="MEE1675396.1"/>
    <property type="molecule type" value="Genomic_DNA"/>
</dbReference>
<dbReference type="SMART" id="SM00965">
    <property type="entry name" value="STN"/>
    <property type="match status" value="1"/>
</dbReference>
<dbReference type="Gene3D" id="3.55.50.30">
    <property type="match status" value="1"/>
</dbReference>
<keyword evidence="1" id="KW-0813">Transport</keyword>
<name>A0ABU7G7L8_9ALTE</name>
<dbReference type="InterPro" id="IPR011662">
    <property type="entry name" value="Secretin/TonB_short_N"/>
</dbReference>
<dbReference type="InterPro" id="IPR004846">
    <property type="entry name" value="T2SS/T3SS_dom"/>
</dbReference>
<gene>
    <name evidence="6" type="primary">mshL</name>
    <name evidence="6" type="ORF">SNR37_000721</name>
</gene>
<dbReference type="PRINTS" id="PR00811">
    <property type="entry name" value="BCTERIALGSPD"/>
</dbReference>